<proteinExistence type="predicted"/>
<evidence type="ECO:0000313" key="3">
    <source>
        <dbReference type="Proteomes" id="UP000221165"/>
    </source>
</evidence>
<gene>
    <name evidence="2" type="ORF">CSUI_002510</name>
</gene>
<accession>A0A2C6L8M0</accession>
<evidence type="ECO:0000256" key="1">
    <source>
        <dbReference type="SAM" id="MobiDB-lite"/>
    </source>
</evidence>
<dbReference type="VEuPathDB" id="ToxoDB:CSUI_002510"/>
<organism evidence="2 3">
    <name type="scientific">Cystoisospora suis</name>
    <dbReference type="NCBI Taxonomy" id="483139"/>
    <lineage>
        <taxon>Eukaryota</taxon>
        <taxon>Sar</taxon>
        <taxon>Alveolata</taxon>
        <taxon>Apicomplexa</taxon>
        <taxon>Conoidasida</taxon>
        <taxon>Coccidia</taxon>
        <taxon>Eucoccidiorida</taxon>
        <taxon>Eimeriorina</taxon>
        <taxon>Sarcocystidae</taxon>
        <taxon>Cystoisospora</taxon>
    </lineage>
</organism>
<feature type="compositionally biased region" description="Low complexity" evidence="1">
    <location>
        <begin position="400"/>
        <end position="412"/>
    </location>
</feature>
<sequence>FETTQETNLGQREAEIRDLRQQVRAAETEAREAQRQAKEETEALSQQLEQAAREYKLKLDDLREALDRQLKQLQTTEAELQHQRKHYEENLGRLTRETEDKIKTLEAEKRRATEEAARATLQLKQEEQRNATEVESLQEQCQNLALQHAKSMAKCEQLAKQAEGVQSDCERRLNEYERLRGDFSSLEETHRGLLVEMEGLNRAKEQAEAAVAELRRQLFTEQEKRDQMRQQIEAVEADAKDADRAKEEAQRQSRAVAAELAHAKKAIAAKLTSAKKKEEKLKSSMRVLLDRTNQVMTERNGLWHTLLKVKDDYGVHAKQIESQAAARLRLPTCWASPINTGNLPSNATAYPAMSQGPTRLPSFEPVGNPGALPSHRVSGCAYASGLPFFEAAANAVSNNSESWGLQGSGPAPGALPPPDAMGPGTAMSAPTGSSAWLPSTLTTSDSAEKHTSAGPLNQDGAQLPAVAGSGFVDGILTGLNFGDSSGSPMLPHSETECLGVPSLFPGYDM</sequence>
<feature type="compositionally biased region" description="Basic and acidic residues" evidence="1">
    <location>
        <begin position="22"/>
        <end position="41"/>
    </location>
</feature>
<dbReference type="RefSeq" id="XP_067925317.1">
    <property type="nucleotide sequence ID" value="XM_068062710.1"/>
</dbReference>
<dbReference type="AlphaFoldDB" id="A0A2C6L8M0"/>
<dbReference type="OrthoDB" id="331065at2759"/>
<dbReference type="EMBL" id="MIGC01001048">
    <property type="protein sequence ID" value="PHJ23642.1"/>
    <property type="molecule type" value="Genomic_DNA"/>
</dbReference>
<feature type="region of interest" description="Disordered" evidence="1">
    <location>
        <begin position="22"/>
        <end position="46"/>
    </location>
</feature>
<dbReference type="GeneID" id="94425921"/>
<comment type="caution">
    <text evidence="2">The sequence shown here is derived from an EMBL/GenBank/DDBJ whole genome shotgun (WGS) entry which is preliminary data.</text>
</comment>
<keyword evidence="3" id="KW-1185">Reference proteome</keyword>
<name>A0A2C6L8M0_9APIC</name>
<feature type="region of interest" description="Disordered" evidence="1">
    <location>
        <begin position="400"/>
        <end position="461"/>
    </location>
</feature>
<feature type="non-terminal residue" evidence="2">
    <location>
        <position position="1"/>
    </location>
</feature>
<protein>
    <submittedName>
        <fullName evidence="2">Uncharacterized protein</fullName>
    </submittedName>
</protein>
<feature type="compositionally biased region" description="Polar residues" evidence="1">
    <location>
        <begin position="428"/>
        <end position="445"/>
    </location>
</feature>
<dbReference type="Proteomes" id="UP000221165">
    <property type="component" value="Unassembled WGS sequence"/>
</dbReference>
<reference evidence="2 3" key="1">
    <citation type="journal article" date="2017" name="Int. J. Parasitol.">
        <title>The genome of the protozoan parasite Cystoisospora suis and a reverse vaccinology approach to identify vaccine candidates.</title>
        <authorList>
            <person name="Palmieri N."/>
            <person name="Shrestha A."/>
            <person name="Ruttkowski B."/>
            <person name="Beck T."/>
            <person name="Vogl C."/>
            <person name="Tomley F."/>
            <person name="Blake D.P."/>
            <person name="Joachim A."/>
        </authorList>
    </citation>
    <scope>NUCLEOTIDE SEQUENCE [LARGE SCALE GENOMIC DNA]</scope>
    <source>
        <strain evidence="2 3">Wien I</strain>
    </source>
</reference>
<evidence type="ECO:0000313" key="2">
    <source>
        <dbReference type="EMBL" id="PHJ23642.1"/>
    </source>
</evidence>